<dbReference type="PROSITE" id="PS50053">
    <property type="entry name" value="UBIQUITIN_2"/>
    <property type="match status" value="2"/>
</dbReference>
<comment type="caution">
    <text evidence="2">The sequence shown here is derived from an EMBL/GenBank/DDBJ whole genome shotgun (WGS) entry which is preliminary data.</text>
</comment>
<protein>
    <recommendedName>
        <fullName evidence="1">Ubiquitin-like domain-containing protein</fullName>
    </recommendedName>
</protein>
<gene>
    <name evidence="2" type="ORF">XAT740_LOCUS29789</name>
</gene>
<dbReference type="SUPFAM" id="SSF54236">
    <property type="entry name" value="Ubiquitin-like"/>
    <property type="match status" value="2"/>
</dbReference>
<organism evidence="2 3">
    <name type="scientific">Adineta ricciae</name>
    <name type="common">Rotifer</name>
    <dbReference type="NCBI Taxonomy" id="249248"/>
    <lineage>
        <taxon>Eukaryota</taxon>
        <taxon>Metazoa</taxon>
        <taxon>Spiralia</taxon>
        <taxon>Gnathifera</taxon>
        <taxon>Rotifera</taxon>
        <taxon>Eurotatoria</taxon>
        <taxon>Bdelloidea</taxon>
        <taxon>Adinetida</taxon>
        <taxon>Adinetidae</taxon>
        <taxon>Adineta</taxon>
    </lineage>
</organism>
<reference evidence="2" key="1">
    <citation type="submission" date="2021-02" db="EMBL/GenBank/DDBJ databases">
        <authorList>
            <person name="Nowell W R."/>
        </authorList>
    </citation>
    <scope>NUCLEOTIDE SEQUENCE</scope>
</reference>
<feature type="domain" description="Ubiquitin-like" evidence="1">
    <location>
        <begin position="89"/>
        <end position="163"/>
    </location>
</feature>
<dbReference type="Proteomes" id="UP000663828">
    <property type="component" value="Unassembled WGS sequence"/>
</dbReference>
<dbReference type="InterPro" id="IPR029071">
    <property type="entry name" value="Ubiquitin-like_domsf"/>
</dbReference>
<proteinExistence type="predicted"/>
<feature type="domain" description="Ubiquitin-like" evidence="1">
    <location>
        <begin position="1"/>
        <end position="67"/>
    </location>
</feature>
<name>A0A815FGG0_ADIRI</name>
<evidence type="ECO:0000313" key="3">
    <source>
        <dbReference type="Proteomes" id="UP000663828"/>
    </source>
</evidence>
<dbReference type="SMART" id="SM00213">
    <property type="entry name" value="UBQ"/>
    <property type="match status" value="2"/>
</dbReference>
<dbReference type="InterPro" id="IPR000626">
    <property type="entry name" value="Ubiquitin-like_dom"/>
</dbReference>
<evidence type="ECO:0000259" key="1">
    <source>
        <dbReference type="PROSITE" id="PS50053"/>
    </source>
</evidence>
<dbReference type="AlphaFoldDB" id="A0A815FGG0"/>
<dbReference type="Pfam" id="PF00240">
    <property type="entry name" value="ubiquitin"/>
    <property type="match status" value="2"/>
</dbReference>
<accession>A0A815FGG0</accession>
<evidence type="ECO:0000313" key="2">
    <source>
        <dbReference type="EMBL" id="CAF1318699.1"/>
    </source>
</evidence>
<dbReference type="InterPro" id="IPR019956">
    <property type="entry name" value="Ubiquitin_dom"/>
</dbReference>
<sequence>MRITIAHVHSKVCVQLEPFEIDIDPSSSILQVKEKIAQQTNVQPYDQFLTVEGRAVEDEQTVSSYDFIKDGSRIILVIFPNVSREKYRIYVAIQCSNGERKTIDLDIHYYDTVAQVRQSIYERTQIPTDKQRLIFAGKQLSDERIFSNYGVQKESTALLLIRD</sequence>
<dbReference type="PANTHER" id="PTHR10666">
    <property type="entry name" value="UBIQUITIN"/>
    <property type="match status" value="1"/>
</dbReference>
<dbReference type="Gene3D" id="3.10.20.90">
    <property type="entry name" value="Phosphatidylinositol 3-kinase Catalytic Subunit, Chain A, domain 1"/>
    <property type="match status" value="2"/>
</dbReference>
<keyword evidence="3" id="KW-1185">Reference proteome</keyword>
<dbReference type="InterPro" id="IPR050158">
    <property type="entry name" value="Ubiquitin_ubiquitin-like"/>
</dbReference>
<dbReference type="EMBL" id="CAJNOR010002616">
    <property type="protein sequence ID" value="CAF1318699.1"/>
    <property type="molecule type" value="Genomic_DNA"/>
</dbReference>
<dbReference type="PRINTS" id="PR00348">
    <property type="entry name" value="UBIQUITIN"/>
</dbReference>